<organism evidence="1">
    <name type="scientific">marine sediment metagenome</name>
    <dbReference type="NCBI Taxonomy" id="412755"/>
    <lineage>
        <taxon>unclassified sequences</taxon>
        <taxon>metagenomes</taxon>
        <taxon>ecological metagenomes</taxon>
    </lineage>
</organism>
<reference evidence="1" key="1">
    <citation type="journal article" date="2015" name="Nature">
        <title>Complex archaea that bridge the gap between prokaryotes and eukaryotes.</title>
        <authorList>
            <person name="Spang A."/>
            <person name="Saw J.H."/>
            <person name="Jorgensen S.L."/>
            <person name="Zaremba-Niedzwiedzka K."/>
            <person name="Martijn J."/>
            <person name="Lind A.E."/>
            <person name="van Eijk R."/>
            <person name="Schleper C."/>
            <person name="Guy L."/>
            <person name="Ettema T.J."/>
        </authorList>
    </citation>
    <scope>NUCLEOTIDE SEQUENCE</scope>
</reference>
<proteinExistence type="predicted"/>
<dbReference type="AlphaFoldDB" id="A0A0F8X6Q0"/>
<name>A0A0F8X6Q0_9ZZZZ</name>
<gene>
    <name evidence="1" type="ORF">LCGC14_3062580</name>
</gene>
<comment type="caution">
    <text evidence="1">The sequence shown here is derived from an EMBL/GenBank/DDBJ whole genome shotgun (WGS) entry which is preliminary data.</text>
</comment>
<accession>A0A0F8X6Q0</accession>
<sequence length="105" mass="12342">MPLVIISVRTLLFVATLLSFLSDGVGMTGLNYCRDKYCPCVKTDYESKDYNTDYEVSLFWYHFNSFLIREKMISYTSRKNNARNTRYTDCTAHSGWNNREIILQL</sequence>
<protein>
    <submittedName>
        <fullName evidence="1">Uncharacterized protein</fullName>
    </submittedName>
</protein>
<dbReference type="EMBL" id="LAZR01064896">
    <property type="protein sequence ID" value="KKK56630.1"/>
    <property type="molecule type" value="Genomic_DNA"/>
</dbReference>
<evidence type="ECO:0000313" key="1">
    <source>
        <dbReference type="EMBL" id="KKK56630.1"/>
    </source>
</evidence>